<proteinExistence type="predicted"/>
<reference evidence="1 2" key="1">
    <citation type="submission" date="2016-11" db="EMBL/GenBank/DDBJ databases">
        <authorList>
            <person name="Jaros S."/>
            <person name="Januszkiewicz K."/>
            <person name="Wedrychowicz H."/>
        </authorList>
    </citation>
    <scope>NUCLEOTIDE SEQUENCE [LARGE SCALE GENOMIC DNA]</scope>
    <source>
        <strain evidence="1 2">DSM 16917</strain>
    </source>
</reference>
<dbReference type="RefSeq" id="WP_067663471.1">
    <property type="nucleotide sequence ID" value="NZ_FQXG01000003.1"/>
</dbReference>
<accession>A0A1M5T9P7</accession>
<dbReference type="EMBL" id="FQXG01000003">
    <property type="protein sequence ID" value="SHH47487.1"/>
    <property type="molecule type" value="Genomic_DNA"/>
</dbReference>
<evidence type="ECO:0000313" key="1">
    <source>
        <dbReference type="EMBL" id="SHH47487.1"/>
    </source>
</evidence>
<organism evidence="1 2">
    <name type="scientific">Ferrimonas marina</name>
    <dbReference type="NCBI Taxonomy" id="299255"/>
    <lineage>
        <taxon>Bacteria</taxon>
        <taxon>Pseudomonadati</taxon>
        <taxon>Pseudomonadota</taxon>
        <taxon>Gammaproteobacteria</taxon>
        <taxon>Alteromonadales</taxon>
        <taxon>Ferrimonadaceae</taxon>
        <taxon>Ferrimonas</taxon>
    </lineage>
</organism>
<keyword evidence="2" id="KW-1185">Reference proteome</keyword>
<name>A0A1M5T9P7_9GAMM</name>
<gene>
    <name evidence="1" type="ORF">SAMN02745129_2054</name>
</gene>
<dbReference type="STRING" id="299255.SAMN02745129_2054"/>
<dbReference type="AlphaFoldDB" id="A0A1M5T9P7"/>
<evidence type="ECO:0000313" key="2">
    <source>
        <dbReference type="Proteomes" id="UP000184268"/>
    </source>
</evidence>
<protein>
    <submittedName>
        <fullName evidence="1">Uncharacterized protein</fullName>
    </submittedName>
</protein>
<sequence>MVVPLRTLKRTHGGFKALLACVLCTIGFGALASERHATLGYVYSHPADQALSGASFRAVNQFHRNFAVETTGTYADGSGRAPWGEVGLGATLRLDLARELAVINTEGVYGYLRAYGLYHERDEAGYGYRLNAGMDAEIFIPGLFFEGGIQYTNLDGYHRTGLYSQFMVDINRTWGVGARFDVQKTAGWQFQVRRRF</sequence>
<dbReference type="Proteomes" id="UP000184268">
    <property type="component" value="Unassembled WGS sequence"/>
</dbReference>